<organism evidence="1 2">
    <name type="scientific">Campylobacter fetus subsp. testudinum</name>
    <dbReference type="NCBI Taxonomy" id="1507806"/>
    <lineage>
        <taxon>Bacteria</taxon>
        <taxon>Pseudomonadati</taxon>
        <taxon>Campylobacterota</taxon>
        <taxon>Epsilonproteobacteria</taxon>
        <taxon>Campylobacterales</taxon>
        <taxon>Campylobacteraceae</taxon>
        <taxon>Campylobacter</taxon>
    </lineage>
</organism>
<dbReference type="AlphaFoldDB" id="A0AAX0HCC2"/>
<dbReference type="EMBL" id="LFLK01000002">
    <property type="protein sequence ID" value="OCR91214.1"/>
    <property type="molecule type" value="Genomic_DNA"/>
</dbReference>
<evidence type="ECO:0000313" key="1">
    <source>
        <dbReference type="EMBL" id="OCR91214.1"/>
    </source>
</evidence>
<dbReference type="KEGG" id="cfp:CR44_07795"/>
<reference evidence="1 2" key="1">
    <citation type="journal article" date="2016" name="Genome Biol. Evol.">
        <title>Comparative Genomics of Campylobacter fetus from Reptiles and Mammals Reveals Divergent Evolution in Host-Associated Lineages.</title>
        <authorList>
            <person name="Gilbert M.J."/>
            <person name="Miller W.G."/>
            <person name="Yee E."/>
            <person name="Zomer A.L."/>
            <person name="van der Graaf-van Bloois L."/>
            <person name="Fitzgerald C."/>
            <person name="Forbes K.J."/>
            <person name="Meric G."/>
            <person name="Sheppard S.K."/>
            <person name="Wagenaar J.A."/>
            <person name="Duim B."/>
        </authorList>
    </citation>
    <scope>NUCLEOTIDE SEQUENCE [LARGE SCALE GENOMIC DNA]</scope>
    <source>
        <strain evidence="1 2">12S02225-3</strain>
    </source>
</reference>
<evidence type="ECO:0000313" key="2">
    <source>
        <dbReference type="Proteomes" id="UP000093100"/>
    </source>
</evidence>
<proteinExistence type="predicted"/>
<dbReference type="Proteomes" id="UP000093100">
    <property type="component" value="Unassembled WGS sequence"/>
</dbReference>
<dbReference type="RefSeq" id="WP_039362906.1">
    <property type="nucleotide sequence ID" value="NZ_CP009226.1"/>
</dbReference>
<protein>
    <submittedName>
        <fullName evidence="1">Uncharacterized protein</fullName>
    </submittedName>
</protein>
<sequence>MIVFGSEFVPYDEVILEDFSGYSLQKKPDFLRVKSKKEAIFANANGVKFIVCDNLNFARQLQALANDYIFDSKIAVLICDDFELEAAIDARIDASIYKSAIRGF</sequence>
<gene>
    <name evidence="1" type="ORF">CFT12S02225_01570</name>
</gene>
<comment type="caution">
    <text evidence="1">The sequence shown here is derived from an EMBL/GenBank/DDBJ whole genome shotgun (WGS) entry which is preliminary data.</text>
</comment>
<accession>A0AAX0HCC2</accession>
<name>A0AAX0HCC2_CAMFE</name>